<name>A0ACD3A9L3_9AGAR</name>
<evidence type="ECO:0000313" key="2">
    <source>
        <dbReference type="Proteomes" id="UP000308600"/>
    </source>
</evidence>
<organism evidence="1 2">
    <name type="scientific">Pluteus cervinus</name>
    <dbReference type="NCBI Taxonomy" id="181527"/>
    <lineage>
        <taxon>Eukaryota</taxon>
        <taxon>Fungi</taxon>
        <taxon>Dikarya</taxon>
        <taxon>Basidiomycota</taxon>
        <taxon>Agaricomycotina</taxon>
        <taxon>Agaricomycetes</taxon>
        <taxon>Agaricomycetidae</taxon>
        <taxon>Agaricales</taxon>
        <taxon>Pluteineae</taxon>
        <taxon>Pluteaceae</taxon>
        <taxon>Pluteus</taxon>
    </lineage>
</organism>
<accession>A0ACD3A9L3</accession>
<gene>
    <name evidence="1" type="ORF">BDN72DRAFT_827528</name>
</gene>
<dbReference type="Proteomes" id="UP000308600">
    <property type="component" value="Unassembled WGS sequence"/>
</dbReference>
<evidence type="ECO:0000313" key="1">
    <source>
        <dbReference type="EMBL" id="TFK62383.1"/>
    </source>
</evidence>
<sequence>MKLLGIQLGACILSLLPATVSGRPAGESGVDVDKRAAAISTSVYDDLVYYFRYASSTYVSTCSKPNGNTLITRIHDPVTDTQGFIVRDDKRKEFVAAFRGSTTATDWWIDASLALTKFVSTGVNAPAGASVHTGWLAAWNSVATDVIDTIREGLEEYPGYSIATTGHSLGGTLSSIAAISLKQNFQNVTVRMFTYGQPRTGNSVYADFVNQQLGSKNIFRGVHTLDGAPTMIPITVGYRHHGVEYWQYLEPSSPFTVRQCNNGGEDITCSTSIPSSGINAYHLAYFGITAGLAYCS</sequence>
<proteinExistence type="predicted"/>
<reference evidence="1 2" key="1">
    <citation type="journal article" date="2019" name="Nat. Ecol. Evol.">
        <title>Megaphylogeny resolves global patterns of mushroom evolution.</title>
        <authorList>
            <person name="Varga T."/>
            <person name="Krizsan K."/>
            <person name="Foldi C."/>
            <person name="Dima B."/>
            <person name="Sanchez-Garcia M."/>
            <person name="Sanchez-Ramirez S."/>
            <person name="Szollosi G.J."/>
            <person name="Szarkandi J.G."/>
            <person name="Papp V."/>
            <person name="Albert L."/>
            <person name="Andreopoulos W."/>
            <person name="Angelini C."/>
            <person name="Antonin V."/>
            <person name="Barry K.W."/>
            <person name="Bougher N.L."/>
            <person name="Buchanan P."/>
            <person name="Buyck B."/>
            <person name="Bense V."/>
            <person name="Catcheside P."/>
            <person name="Chovatia M."/>
            <person name="Cooper J."/>
            <person name="Damon W."/>
            <person name="Desjardin D."/>
            <person name="Finy P."/>
            <person name="Geml J."/>
            <person name="Haridas S."/>
            <person name="Hughes K."/>
            <person name="Justo A."/>
            <person name="Karasinski D."/>
            <person name="Kautmanova I."/>
            <person name="Kiss B."/>
            <person name="Kocsube S."/>
            <person name="Kotiranta H."/>
            <person name="LaButti K.M."/>
            <person name="Lechner B.E."/>
            <person name="Liimatainen K."/>
            <person name="Lipzen A."/>
            <person name="Lukacs Z."/>
            <person name="Mihaltcheva S."/>
            <person name="Morgado L.N."/>
            <person name="Niskanen T."/>
            <person name="Noordeloos M.E."/>
            <person name="Ohm R.A."/>
            <person name="Ortiz-Santana B."/>
            <person name="Ovrebo C."/>
            <person name="Racz N."/>
            <person name="Riley R."/>
            <person name="Savchenko A."/>
            <person name="Shiryaev A."/>
            <person name="Soop K."/>
            <person name="Spirin V."/>
            <person name="Szebenyi C."/>
            <person name="Tomsovsky M."/>
            <person name="Tulloss R.E."/>
            <person name="Uehling J."/>
            <person name="Grigoriev I.V."/>
            <person name="Vagvolgyi C."/>
            <person name="Papp T."/>
            <person name="Martin F.M."/>
            <person name="Miettinen O."/>
            <person name="Hibbett D.S."/>
            <person name="Nagy L.G."/>
        </authorList>
    </citation>
    <scope>NUCLEOTIDE SEQUENCE [LARGE SCALE GENOMIC DNA]</scope>
    <source>
        <strain evidence="1 2">NL-1719</strain>
    </source>
</reference>
<dbReference type="EMBL" id="ML208585">
    <property type="protein sequence ID" value="TFK62383.1"/>
    <property type="molecule type" value="Genomic_DNA"/>
</dbReference>
<protein>
    <submittedName>
        <fullName evidence="1">Alpha/beta-hydrolase</fullName>
    </submittedName>
</protein>
<keyword evidence="2" id="KW-1185">Reference proteome</keyword>